<dbReference type="PANTHER" id="PTHR37539">
    <property type="entry name" value="SECRETED PROTEIN-RELATED"/>
    <property type="match status" value="1"/>
</dbReference>
<evidence type="ECO:0000313" key="2">
    <source>
        <dbReference type="EMBL" id="MBD2860146.1"/>
    </source>
</evidence>
<reference evidence="2" key="1">
    <citation type="submission" date="2020-09" db="EMBL/GenBank/DDBJ databases">
        <authorList>
            <person name="Yoon J.-W."/>
        </authorList>
    </citation>
    <scope>NUCLEOTIDE SEQUENCE</scope>
    <source>
        <strain evidence="2">KMU-158</strain>
    </source>
</reference>
<dbReference type="GO" id="GO:0016491">
    <property type="term" value="F:oxidoreductase activity"/>
    <property type="evidence" value="ECO:0007669"/>
    <property type="project" value="InterPro"/>
</dbReference>
<feature type="domain" description="ER-bound oxygenase mpaB/mpaB'/Rubber oxygenase catalytic" evidence="1">
    <location>
        <begin position="161"/>
        <end position="386"/>
    </location>
</feature>
<proteinExistence type="predicted"/>
<evidence type="ECO:0000313" key="3">
    <source>
        <dbReference type="Proteomes" id="UP000610558"/>
    </source>
</evidence>
<sequence>MNAVPPHNTVPSTPDLTQALLADHPLNYVREEGAKPERAAPARYQYTPSTWQLRKFLLDDFRTVNDSLPSIDENYSARLFDAAWEGDPLMDAVVEMFNRLPSGKGRKMFLQAIDHGIDSLDNPPQELLDLFAQLDHIPEWLDWDKVNDGVMMLDKASYLGIMLGVTLGSLATAGSHSISNAVGMTGRFQKNIVNRSLESVAFYAQTGCKDGLRRYGPGFKAAVNVRLMHAMVRAKMIKSTEGDLFDYATYGNPMNQVDTAFGIPFFGLQIGLCERVFGHPVTDRDLEGLRMQWTYIGYLMGVRNDIVPRSTEQNFYLLDMCWATLGEPSRFTYDLYDALFLGFEEAFTRYHRDRAWKRLAGRFAFDLLHAYSRYMLGNPLCDEMRAVRKVYYLRWLPTVHASLNKLVHALRFKGQKPYKGKFTPDGGALMIMVKALLQPSGEEGAITYAHHDNLTR</sequence>
<dbReference type="EMBL" id="JACXLD010000013">
    <property type="protein sequence ID" value="MBD2860146.1"/>
    <property type="molecule type" value="Genomic_DNA"/>
</dbReference>
<keyword evidence="3" id="KW-1185">Reference proteome</keyword>
<organism evidence="2 3">
    <name type="scientific">Spongiibacter pelagi</name>
    <dbReference type="NCBI Taxonomy" id="2760804"/>
    <lineage>
        <taxon>Bacteria</taxon>
        <taxon>Pseudomonadati</taxon>
        <taxon>Pseudomonadota</taxon>
        <taxon>Gammaproteobacteria</taxon>
        <taxon>Cellvibrionales</taxon>
        <taxon>Spongiibacteraceae</taxon>
        <taxon>Spongiibacter</taxon>
    </lineage>
</organism>
<dbReference type="Proteomes" id="UP000610558">
    <property type="component" value="Unassembled WGS sequence"/>
</dbReference>
<protein>
    <submittedName>
        <fullName evidence="2">DUF2236 domain-containing protein</fullName>
    </submittedName>
</protein>
<dbReference type="AlphaFoldDB" id="A0A927GWV2"/>
<gene>
    <name evidence="2" type="ORF">IB286_14180</name>
</gene>
<dbReference type="Pfam" id="PF09995">
    <property type="entry name" value="MPAB_Lcp_cat"/>
    <property type="match status" value="1"/>
</dbReference>
<dbReference type="InterPro" id="IPR018713">
    <property type="entry name" value="MPAB/Lcp_cat_dom"/>
</dbReference>
<dbReference type="InterPro" id="IPR037473">
    <property type="entry name" value="Lcp-like"/>
</dbReference>
<name>A0A927GWV2_9GAMM</name>
<evidence type="ECO:0000259" key="1">
    <source>
        <dbReference type="Pfam" id="PF09995"/>
    </source>
</evidence>
<comment type="caution">
    <text evidence="2">The sequence shown here is derived from an EMBL/GenBank/DDBJ whole genome shotgun (WGS) entry which is preliminary data.</text>
</comment>
<dbReference type="PANTHER" id="PTHR37539:SF1">
    <property type="entry name" value="ER-BOUND OXYGENASE MPAB_MPAB'_RUBBER OXYGENASE CATALYTIC DOMAIN-CONTAINING PROTEIN"/>
    <property type="match status" value="1"/>
</dbReference>
<dbReference type="RefSeq" id="WP_190766659.1">
    <property type="nucleotide sequence ID" value="NZ_JACXLD010000013.1"/>
</dbReference>
<accession>A0A927GWV2</accession>